<protein>
    <recommendedName>
        <fullName evidence="4">Peptidase M23</fullName>
    </recommendedName>
</protein>
<dbReference type="AlphaFoldDB" id="A0A1R1SHT7"/>
<dbReference type="GeneID" id="96741774"/>
<evidence type="ECO:0000313" key="3">
    <source>
        <dbReference type="Proteomes" id="UP000186168"/>
    </source>
</evidence>
<keyword evidence="3" id="KW-1185">Reference proteome</keyword>
<reference evidence="2 3" key="1">
    <citation type="submission" date="2013-05" db="EMBL/GenBank/DDBJ databases">
        <title>Genome sequence of Streptomyces sparsogenes DSM 40356.</title>
        <authorList>
            <person name="Coyne S."/>
            <person name="Seebeck F.P."/>
        </authorList>
    </citation>
    <scope>NUCLEOTIDE SEQUENCE [LARGE SCALE GENOMIC DNA]</scope>
    <source>
        <strain evidence="2 3">DSM 40356</strain>
    </source>
</reference>
<comment type="caution">
    <text evidence="2">The sequence shown here is derived from an EMBL/GenBank/DDBJ whole genome shotgun (WGS) entry which is preliminary data.</text>
</comment>
<evidence type="ECO:0000256" key="1">
    <source>
        <dbReference type="SAM" id="SignalP"/>
    </source>
</evidence>
<organism evidence="2 3">
    <name type="scientific">Streptomyces sparsogenes DSM 40356</name>
    <dbReference type="NCBI Taxonomy" id="1331668"/>
    <lineage>
        <taxon>Bacteria</taxon>
        <taxon>Bacillati</taxon>
        <taxon>Actinomycetota</taxon>
        <taxon>Actinomycetes</taxon>
        <taxon>Kitasatosporales</taxon>
        <taxon>Streptomycetaceae</taxon>
        <taxon>Streptomyces</taxon>
    </lineage>
</organism>
<proteinExistence type="predicted"/>
<evidence type="ECO:0008006" key="4">
    <source>
        <dbReference type="Google" id="ProtNLM"/>
    </source>
</evidence>
<name>A0A1R1SHT7_9ACTN</name>
<feature type="signal peptide" evidence="1">
    <location>
        <begin position="1"/>
        <end position="27"/>
    </location>
</feature>
<dbReference type="EMBL" id="ASQP01000262">
    <property type="protein sequence ID" value="OMI37833.1"/>
    <property type="molecule type" value="Genomic_DNA"/>
</dbReference>
<keyword evidence="1" id="KW-0732">Signal</keyword>
<accession>A0A1R1SHT7</accession>
<gene>
    <name evidence="2" type="ORF">SPAR_19113</name>
</gene>
<dbReference type="RefSeq" id="WP_065958683.1">
    <property type="nucleotide sequence ID" value="NZ_ASQP01000262.1"/>
</dbReference>
<dbReference type="Proteomes" id="UP000186168">
    <property type="component" value="Unassembled WGS sequence"/>
</dbReference>
<evidence type="ECO:0000313" key="2">
    <source>
        <dbReference type="EMBL" id="OMI37833.1"/>
    </source>
</evidence>
<sequence>MKRTPKLAAAVLGAALLVPAFATTAQASPSDCEASSFCFFYNSNQQGSHNALRSSVSDLAGYKFTSPGNGQGKSVKNNAASAVSNVCMTVTVFYNSNYSGPSDVFNYRNANNLENTYNNNASVKFARDC</sequence>
<dbReference type="Pfam" id="PF03995">
    <property type="entry name" value="Inhibitor_I36"/>
    <property type="match status" value="1"/>
</dbReference>
<dbReference type="STRING" id="67365.GCA_001704635_03585"/>
<feature type="chain" id="PRO_5010236299" description="Peptidase M23" evidence="1">
    <location>
        <begin position="28"/>
        <end position="129"/>
    </location>
</feature>